<name>A0ABY6MJ93_9BACT</name>
<keyword evidence="2" id="KW-1185">Reference proteome</keyword>
<gene>
    <name evidence="1" type="ORF">OM944_03475</name>
</gene>
<dbReference type="Proteomes" id="UP001163156">
    <property type="component" value="Chromosome"/>
</dbReference>
<dbReference type="RefSeq" id="WP_264810097.1">
    <property type="nucleotide sequence ID" value="NZ_CP110226.1"/>
</dbReference>
<protein>
    <submittedName>
        <fullName evidence="1">Uncharacterized protein</fullName>
    </submittedName>
</protein>
<reference evidence="1" key="1">
    <citation type="submission" date="2022-10" db="EMBL/GenBank/DDBJ databases">
        <title>Algoriphagus sp. a novel bacteria isolate from halophytes salicornia europaea.</title>
        <authorList>
            <person name="Peng Y."/>
            <person name="Jiang L."/>
            <person name="Lee J."/>
        </authorList>
    </citation>
    <scope>NUCLEOTIDE SEQUENCE</scope>
    <source>
        <strain evidence="1">TR-M5</strain>
    </source>
</reference>
<evidence type="ECO:0000313" key="2">
    <source>
        <dbReference type="Proteomes" id="UP001163156"/>
    </source>
</evidence>
<proteinExistence type="predicted"/>
<organism evidence="1 2">
    <name type="scientific">Algoriphagus halophytocola</name>
    <dbReference type="NCBI Taxonomy" id="2991499"/>
    <lineage>
        <taxon>Bacteria</taxon>
        <taxon>Pseudomonadati</taxon>
        <taxon>Bacteroidota</taxon>
        <taxon>Cytophagia</taxon>
        <taxon>Cytophagales</taxon>
        <taxon>Cyclobacteriaceae</taxon>
        <taxon>Algoriphagus</taxon>
    </lineage>
</organism>
<sequence>MAHKKKGHITVSGEWAKHLRNKKKKLFWKGERNAGKELVRAELIKGEESGLTHKSMAEILEEAKSRARKA</sequence>
<accession>A0ABY6MJ93</accession>
<dbReference type="EMBL" id="CP110226">
    <property type="protein sequence ID" value="UZD23554.1"/>
    <property type="molecule type" value="Genomic_DNA"/>
</dbReference>
<evidence type="ECO:0000313" key="1">
    <source>
        <dbReference type="EMBL" id="UZD23554.1"/>
    </source>
</evidence>